<dbReference type="InterPro" id="IPR006593">
    <property type="entry name" value="Cyt_b561/ferric_Rdtase_TM"/>
</dbReference>
<dbReference type="AlphaFoldDB" id="A0AA39V152"/>
<evidence type="ECO:0000256" key="4">
    <source>
        <dbReference type="ARBA" id="ARBA00022982"/>
    </source>
</evidence>
<evidence type="ECO:0000256" key="7">
    <source>
        <dbReference type="SAM" id="MobiDB-lite"/>
    </source>
</evidence>
<keyword evidence="13" id="KW-1185">Reference proteome</keyword>
<evidence type="ECO:0000256" key="5">
    <source>
        <dbReference type="ARBA" id="ARBA00022989"/>
    </source>
</evidence>
<keyword evidence="5 8" id="KW-1133">Transmembrane helix</keyword>
<feature type="transmembrane region" description="Helical" evidence="8">
    <location>
        <begin position="325"/>
        <end position="346"/>
    </location>
</feature>
<feature type="compositionally biased region" description="Polar residues" evidence="7">
    <location>
        <begin position="387"/>
        <end position="400"/>
    </location>
</feature>
<feature type="chain" id="PRO_5041438539" description="DOMON domain-containing protein" evidence="9">
    <location>
        <begin position="21"/>
        <end position="466"/>
    </location>
</feature>
<evidence type="ECO:0000256" key="9">
    <source>
        <dbReference type="SAM" id="SignalP"/>
    </source>
</evidence>
<feature type="transmembrane region" description="Helical" evidence="8">
    <location>
        <begin position="286"/>
        <end position="304"/>
    </location>
</feature>
<feature type="transmembrane region" description="Helical" evidence="8">
    <location>
        <begin position="255"/>
        <end position="274"/>
    </location>
</feature>
<dbReference type="PANTHER" id="PTHR47797:SF3">
    <property type="entry name" value="CYTOCHROME B561 DOMAIN-CONTAINING PROTEIN"/>
    <property type="match status" value="1"/>
</dbReference>
<dbReference type="Gene3D" id="1.20.120.1770">
    <property type="match status" value="1"/>
</dbReference>
<dbReference type="SMART" id="SM00665">
    <property type="entry name" value="B561"/>
    <property type="match status" value="1"/>
</dbReference>
<feature type="domain" description="DOMON" evidence="10">
    <location>
        <begin position="59"/>
        <end position="155"/>
    </location>
</feature>
<dbReference type="InterPro" id="IPR015920">
    <property type="entry name" value="Cellobiose_DH-like_cyt"/>
</dbReference>
<keyword evidence="3 8" id="KW-0812">Transmembrane</keyword>
<proteinExistence type="predicted"/>
<name>A0AA39V152_9LECA</name>
<accession>A0AA39V152</accession>
<comment type="caution">
    <text evidence="12">The sequence shown here is derived from an EMBL/GenBank/DDBJ whole genome shotgun (WGS) entry which is preliminary data.</text>
</comment>
<feature type="transmembrane region" description="Helical" evidence="8">
    <location>
        <begin position="352"/>
        <end position="373"/>
    </location>
</feature>
<organism evidence="12 13">
    <name type="scientific">Cladonia borealis</name>
    <dbReference type="NCBI Taxonomy" id="184061"/>
    <lineage>
        <taxon>Eukaryota</taxon>
        <taxon>Fungi</taxon>
        <taxon>Dikarya</taxon>
        <taxon>Ascomycota</taxon>
        <taxon>Pezizomycotina</taxon>
        <taxon>Lecanoromycetes</taxon>
        <taxon>OSLEUM clade</taxon>
        <taxon>Lecanoromycetidae</taxon>
        <taxon>Lecanorales</taxon>
        <taxon>Lecanorineae</taxon>
        <taxon>Cladoniaceae</taxon>
        <taxon>Cladonia</taxon>
    </lineage>
</organism>
<comment type="subcellular location">
    <subcellularLocation>
        <location evidence="1">Membrane</location>
    </subcellularLocation>
</comment>
<protein>
    <recommendedName>
        <fullName evidence="14">DOMON domain-containing protein</fullName>
    </recommendedName>
</protein>
<feature type="signal peptide" evidence="9">
    <location>
        <begin position="1"/>
        <end position="20"/>
    </location>
</feature>
<evidence type="ECO:0000313" key="12">
    <source>
        <dbReference type="EMBL" id="KAK0511677.1"/>
    </source>
</evidence>
<evidence type="ECO:0008006" key="14">
    <source>
        <dbReference type="Google" id="ProtNLM"/>
    </source>
</evidence>
<dbReference type="Gene3D" id="2.60.40.1210">
    <property type="entry name" value="Cellobiose dehydrogenase, cytochrome domain"/>
    <property type="match status" value="1"/>
</dbReference>
<dbReference type="SMART" id="SM00664">
    <property type="entry name" value="DoH"/>
    <property type="match status" value="1"/>
</dbReference>
<keyword evidence="9" id="KW-0732">Signal</keyword>
<dbReference type="InterPro" id="IPR005018">
    <property type="entry name" value="DOMON_domain"/>
</dbReference>
<reference evidence="12" key="1">
    <citation type="submission" date="2023-03" db="EMBL/GenBank/DDBJ databases">
        <title>Complete genome of Cladonia borealis.</title>
        <authorList>
            <person name="Park H."/>
        </authorList>
    </citation>
    <scope>NUCLEOTIDE SEQUENCE</scope>
    <source>
        <strain evidence="12">ANT050790</strain>
    </source>
</reference>
<feature type="transmembrane region" description="Helical" evidence="8">
    <location>
        <begin position="217"/>
        <end position="243"/>
    </location>
</feature>
<keyword evidence="4" id="KW-0249">Electron transport</keyword>
<dbReference type="EMBL" id="JAFEKC020000013">
    <property type="protein sequence ID" value="KAK0511677.1"/>
    <property type="molecule type" value="Genomic_DNA"/>
</dbReference>
<dbReference type="Pfam" id="PF03188">
    <property type="entry name" value="Cytochrom_B561"/>
    <property type="match status" value="1"/>
</dbReference>
<evidence type="ECO:0000313" key="13">
    <source>
        <dbReference type="Proteomes" id="UP001166286"/>
    </source>
</evidence>
<feature type="domain" description="Cytochrome b561" evidence="11">
    <location>
        <begin position="221"/>
        <end position="342"/>
    </location>
</feature>
<evidence type="ECO:0000259" key="11">
    <source>
        <dbReference type="SMART" id="SM00665"/>
    </source>
</evidence>
<dbReference type="GO" id="GO:0016020">
    <property type="term" value="C:membrane"/>
    <property type="evidence" value="ECO:0007669"/>
    <property type="project" value="UniProtKB-SubCell"/>
</dbReference>
<evidence type="ECO:0000256" key="8">
    <source>
        <dbReference type="SAM" id="Phobius"/>
    </source>
</evidence>
<evidence type="ECO:0000256" key="6">
    <source>
        <dbReference type="ARBA" id="ARBA00023136"/>
    </source>
</evidence>
<dbReference type="Pfam" id="PF16010">
    <property type="entry name" value="CDH-cyt"/>
    <property type="match status" value="1"/>
</dbReference>
<sequence length="466" mass="49571">MALFLLLLLHLISFSRVVFSNDAQFYDSSANLGFALSTASNGSSTDLLFQISAPQSAGWGAVGIGDTMDGALMFIMYPSTHEDQVTISVRSTSSHNTPSPISDTELSTIDLTLESSSIVNSIMTANIICRNCNGKSGGASFNPTSTKQPWIWATGPGDSGGNAIASDSQDANINQHNNYGVFFVDMTSTKTNSSTTIPTISGTADINVKPLPSSVPVLIIIHAICLGGSFILLFPLGIVLLRWFNKVRFHWMMQIFATTACIFGLLFAIAFSAMDPEYNTFDQGHQIIGIVAVLALVVQAVLGHQHHQGYKKYGQRTLITHSHLWLGRVAIVLGMVNAVLGFALAGSTAGSIAIAVAVIVMISATLAILWLAAKRNRSTAIPGHSPADSTGPPSINLSGYNTPRPDRDGNNPPRYDGNDYSGYPPRNDGNVYNGGYNGGHSGYNTPPNASRNDAAAEQQAQGRVFV</sequence>
<dbReference type="CDD" id="cd08760">
    <property type="entry name" value="Cyt_b561_FRRS1_like"/>
    <property type="match status" value="1"/>
</dbReference>
<evidence type="ECO:0000256" key="1">
    <source>
        <dbReference type="ARBA" id="ARBA00004370"/>
    </source>
</evidence>
<keyword evidence="2" id="KW-0813">Transport</keyword>
<evidence type="ECO:0000256" key="3">
    <source>
        <dbReference type="ARBA" id="ARBA00022692"/>
    </source>
</evidence>
<dbReference type="SUPFAM" id="SSF49344">
    <property type="entry name" value="CBD9-like"/>
    <property type="match status" value="1"/>
</dbReference>
<dbReference type="CDD" id="cd09630">
    <property type="entry name" value="CDH_like_cytochrome"/>
    <property type="match status" value="1"/>
</dbReference>
<feature type="region of interest" description="Disordered" evidence="7">
    <location>
        <begin position="381"/>
        <end position="466"/>
    </location>
</feature>
<keyword evidence="6 8" id="KW-0472">Membrane</keyword>
<dbReference type="Proteomes" id="UP001166286">
    <property type="component" value="Unassembled WGS sequence"/>
</dbReference>
<evidence type="ECO:0000259" key="10">
    <source>
        <dbReference type="SMART" id="SM00664"/>
    </source>
</evidence>
<dbReference type="PANTHER" id="PTHR47797">
    <property type="entry name" value="DEHYDROGENASE, PUTATIVE (AFU_ORTHOLOGUE AFUA_8G05805)-RELATED"/>
    <property type="match status" value="1"/>
</dbReference>
<evidence type="ECO:0000256" key="2">
    <source>
        <dbReference type="ARBA" id="ARBA00022448"/>
    </source>
</evidence>
<gene>
    <name evidence="12" type="ORF">JMJ35_006250</name>
</gene>